<keyword evidence="3" id="KW-1185">Reference proteome</keyword>
<dbReference type="OrthoDB" id="8117389at2"/>
<dbReference type="RefSeq" id="WP_097109128.1">
    <property type="nucleotide sequence ID" value="NZ_OCPC01000006.1"/>
</dbReference>
<proteinExistence type="predicted"/>
<sequence>MNEPNDPINVRQARQGRPVLIILAVSLILAAIAAWVMWGAVAEDTDNYMTDDASISLEQAPSDDPATL</sequence>
<keyword evidence="1" id="KW-1133">Transmembrane helix</keyword>
<organism evidence="2 3">
    <name type="scientific">Hoeflea halophila</name>
    <dbReference type="NCBI Taxonomy" id="714899"/>
    <lineage>
        <taxon>Bacteria</taxon>
        <taxon>Pseudomonadati</taxon>
        <taxon>Pseudomonadota</taxon>
        <taxon>Alphaproteobacteria</taxon>
        <taxon>Hyphomicrobiales</taxon>
        <taxon>Rhizobiaceae</taxon>
        <taxon>Hoeflea</taxon>
    </lineage>
</organism>
<feature type="transmembrane region" description="Helical" evidence="1">
    <location>
        <begin position="20"/>
        <end position="41"/>
    </location>
</feature>
<dbReference type="Proteomes" id="UP000219465">
    <property type="component" value="Unassembled WGS sequence"/>
</dbReference>
<protein>
    <submittedName>
        <fullName evidence="2">Uncharacterized protein</fullName>
    </submittedName>
</protein>
<evidence type="ECO:0000256" key="1">
    <source>
        <dbReference type="SAM" id="Phobius"/>
    </source>
</evidence>
<dbReference type="EMBL" id="OCPC01000006">
    <property type="protein sequence ID" value="SOE18652.1"/>
    <property type="molecule type" value="Genomic_DNA"/>
</dbReference>
<name>A0A286IF10_9HYPH</name>
<reference evidence="3" key="1">
    <citation type="submission" date="2017-08" db="EMBL/GenBank/DDBJ databases">
        <authorList>
            <person name="Varghese N."/>
            <person name="Submissions S."/>
        </authorList>
    </citation>
    <scope>NUCLEOTIDE SEQUENCE [LARGE SCALE GENOMIC DNA]</scope>
    <source>
        <strain evidence="3">KCTC 23107</strain>
    </source>
</reference>
<accession>A0A286IF10</accession>
<evidence type="ECO:0000313" key="3">
    <source>
        <dbReference type="Proteomes" id="UP000219465"/>
    </source>
</evidence>
<keyword evidence="1" id="KW-0472">Membrane</keyword>
<dbReference type="AlphaFoldDB" id="A0A286IF10"/>
<keyword evidence="1" id="KW-0812">Transmembrane</keyword>
<evidence type="ECO:0000313" key="2">
    <source>
        <dbReference type="EMBL" id="SOE18652.1"/>
    </source>
</evidence>
<gene>
    <name evidence="2" type="ORF">SAMN05877838_3588</name>
</gene>